<gene>
    <name evidence="2" type="ORF">U0035_03835</name>
</gene>
<dbReference type="InterPro" id="IPR003673">
    <property type="entry name" value="CoA-Trfase_fam_III"/>
</dbReference>
<protein>
    <submittedName>
        <fullName evidence="2">CaiB/BaiF CoA-transferase family protein</fullName>
    </submittedName>
</protein>
<dbReference type="InterPro" id="IPR044855">
    <property type="entry name" value="CoA-Trfase_III_dom3_sf"/>
</dbReference>
<dbReference type="InterPro" id="IPR050483">
    <property type="entry name" value="CoA-transferase_III_domain"/>
</dbReference>
<proteinExistence type="predicted"/>
<organism evidence="2 3">
    <name type="scientific">Niabella yanshanensis</name>
    <dbReference type="NCBI Taxonomy" id="577386"/>
    <lineage>
        <taxon>Bacteria</taxon>
        <taxon>Pseudomonadati</taxon>
        <taxon>Bacteroidota</taxon>
        <taxon>Chitinophagia</taxon>
        <taxon>Chitinophagales</taxon>
        <taxon>Chitinophagaceae</taxon>
        <taxon>Niabella</taxon>
    </lineage>
</organism>
<reference evidence="2 3" key="1">
    <citation type="submission" date="2023-12" db="EMBL/GenBank/DDBJ databases">
        <title>Genome sequencing and assembly of bacterial species from a model synthetic community.</title>
        <authorList>
            <person name="Hogle S.L."/>
        </authorList>
    </citation>
    <scope>NUCLEOTIDE SEQUENCE [LARGE SCALE GENOMIC DNA]</scope>
    <source>
        <strain evidence="2 3">HAMBI_3031</strain>
    </source>
</reference>
<dbReference type="RefSeq" id="WP_114792816.1">
    <property type="nucleotide sequence ID" value="NZ_CP139960.1"/>
</dbReference>
<dbReference type="PANTHER" id="PTHR48207:SF4">
    <property type="entry name" value="BLL6097 PROTEIN"/>
    <property type="match status" value="1"/>
</dbReference>
<keyword evidence="3" id="KW-1185">Reference proteome</keyword>
<dbReference type="PANTHER" id="PTHR48207">
    <property type="entry name" value="SUCCINATE--HYDROXYMETHYLGLUTARATE COA-TRANSFERASE"/>
    <property type="match status" value="1"/>
</dbReference>
<evidence type="ECO:0000313" key="2">
    <source>
        <dbReference type="EMBL" id="WQD39281.1"/>
    </source>
</evidence>
<dbReference type="EMBL" id="CP139960">
    <property type="protein sequence ID" value="WQD39281.1"/>
    <property type="molecule type" value="Genomic_DNA"/>
</dbReference>
<sequence>MKLLQDILVIDFSQFLSGPSASLCLADFGAEVIKIEKPGTGDICRELYVSDVVIDGESSIFHAINRNKKSYTADLKSPDDVIRIIELIKKADVVMHNFRPGVMERLGFDYESVKEINPSVIYASITGYGDEGEWRKLPGQDLLLQSVSGLAWLNNSSNANPTPMGVSVVDMLAGAHLAQGILSLLYQKAVTGEGGSIEVSMLESALDFQFEVLTCYYNDGGQLPARSAVNSGHAYVAAPYGIYKTNDDYIALAMADIIELGALTGCVELAGYTDKKDWFGKRDEIKSVLARHLLNNTTSYWLDCLEPAGIWCSRVFDYEQLTKEEGYQVLNMEVVVKTTNGISIKTTRSPITIDGQHLSGHIGAPGLGEHNNEIDLKFEVGVKPEIIDAK</sequence>
<dbReference type="Pfam" id="PF02515">
    <property type="entry name" value="CoA_transf_3"/>
    <property type="match status" value="1"/>
</dbReference>
<dbReference type="InterPro" id="IPR023606">
    <property type="entry name" value="CoA-Trfase_III_dom_1_sf"/>
</dbReference>
<accession>A0ABZ0WB21</accession>
<name>A0ABZ0WB21_9BACT</name>
<evidence type="ECO:0000313" key="3">
    <source>
        <dbReference type="Proteomes" id="UP001325680"/>
    </source>
</evidence>
<dbReference type="SUPFAM" id="SSF89796">
    <property type="entry name" value="CoA-transferase family III (CaiB/BaiF)"/>
    <property type="match status" value="1"/>
</dbReference>
<evidence type="ECO:0000256" key="1">
    <source>
        <dbReference type="ARBA" id="ARBA00022679"/>
    </source>
</evidence>
<keyword evidence="1" id="KW-0808">Transferase</keyword>
<dbReference type="Gene3D" id="3.30.1540.10">
    <property type="entry name" value="formyl-coa transferase, domain 3"/>
    <property type="match status" value="1"/>
</dbReference>
<dbReference type="Gene3D" id="3.40.50.10540">
    <property type="entry name" value="Crotonobetainyl-coa:carnitine coa-transferase, domain 1"/>
    <property type="match status" value="1"/>
</dbReference>
<dbReference type="Proteomes" id="UP001325680">
    <property type="component" value="Chromosome"/>
</dbReference>